<evidence type="ECO:0000256" key="3">
    <source>
        <dbReference type="SAM" id="Phobius"/>
    </source>
</evidence>
<organism evidence="4 5">
    <name type="scientific">Nannochloropsis salina CCMP1776</name>
    <dbReference type="NCBI Taxonomy" id="1027361"/>
    <lineage>
        <taxon>Eukaryota</taxon>
        <taxon>Sar</taxon>
        <taxon>Stramenopiles</taxon>
        <taxon>Ochrophyta</taxon>
        <taxon>Eustigmatophyceae</taxon>
        <taxon>Eustigmatales</taxon>
        <taxon>Monodopsidaceae</taxon>
        <taxon>Microchloropsis</taxon>
        <taxon>Microchloropsis salina</taxon>
    </lineage>
</organism>
<name>A0A4D9D3U2_9STRA</name>
<dbReference type="GO" id="GO:0005739">
    <property type="term" value="C:mitochondrion"/>
    <property type="evidence" value="ECO:0007669"/>
    <property type="project" value="UniProtKB-SubCell"/>
</dbReference>
<dbReference type="AlphaFoldDB" id="A0A4D9D3U2"/>
<dbReference type="GO" id="GO:0006123">
    <property type="term" value="P:mitochondrial electron transport, cytochrome c to oxygen"/>
    <property type="evidence" value="ECO:0007669"/>
    <property type="project" value="InterPro"/>
</dbReference>
<accession>A0A4D9D3U2</accession>
<protein>
    <submittedName>
        <fullName evidence="4">Uncharacterized protein</fullName>
    </submittedName>
</protein>
<keyword evidence="3" id="KW-0812">Transmembrane</keyword>
<comment type="caution">
    <text evidence="4">The sequence shown here is derived from an EMBL/GenBank/DDBJ whole genome shotgun (WGS) entry which is preliminary data.</text>
</comment>
<evidence type="ECO:0000256" key="1">
    <source>
        <dbReference type="ARBA" id="ARBA00004173"/>
    </source>
</evidence>
<dbReference type="InterPro" id="IPR036639">
    <property type="entry name" value="Cyt_c_oxidase_su4_sf"/>
</dbReference>
<dbReference type="InterPro" id="IPR004203">
    <property type="entry name" value="Cyt_c_oxidase_su4_fam"/>
</dbReference>
<reference evidence="4 5" key="1">
    <citation type="submission" date="2019-01" db="EMBL/GenBank/DDBJ databases">
        <title>Nuclear Genome Assembly of the Microalgal Biofuel strain Nannochloropsis salina CCMP1776.</title>
        <authorList>
            <person name="Hovde B."/>
        </authorList>
    </citation>
    <scope>NUCLEOTIDE SEQUENCE [LARGE SCALE GENOMIC DNA]</scope>
    <source>
        <strain evidence="4 5">CCMP1776</strain>
    </source>
</reference>
<sequence>MTFSRAWLNALEQMPRSQAIIGGLGVSLVASAILYVGVNRGHKLPSTFTPEWRALTKEYHKHNNADPIFQHPK</sequence>
<comment type="subcellular location">
    <subcellularLocation>
        <location evidence="1">Mitochondrion</location>
    </subcellularLocation>
</comment>
<gene>
    <name evidence="4" type="ORF">NSK_003471</name>
</gene>
<dbReference type="SUPFAM" id="SSF81406">
    <property type="entry name" value="Mitochondrial cytochrome c oxidase subunit IV"/>
    <property type="match status" value="1"/>
</dbReference>
<dbReference type="EMBL" id="SDOX01000016">
    <property type="protein sequence ID" value="TFJ85047.1"/>
    <property type="molecule type" value="Genomic_DNA"/>
</dbReference>
<evidence type="ECO:0000313" key="5">
    <source>
        <dbReference type="Proteomes" id="UP000355283"/>
    </source>
</evidence>
<evidence type="ECO:0000256" key="2">
    <source>
        <dbReference type="ARBA" id="ARBA00023128"/>
    </source>
</evidence>
<keyword evidence="2" id="KW-0496">Mitochondrion</keyword>
<keyword evidence="3" id="KW-1133">Transmembrane helix</keyword>
<proteinExistence type="predicted"/>
<dbReference type="Pfam" id="PF02936">
    <property type="entry name" value="COX4"/>
    <property type="match status" value="1"/>
</dbReference>
<keyword evidence="3" id="KW-0472">Membrane</keyword>
<feature type="transmembrane region" description="Helical" evidence="3">
    <location>
        <begin position="20"/>
        <end position="38"/>
    </location>
</feature>
<keyword evidence="5" id="KW-1185">Reference proteome</keyword>
<dbReference type="GO" id="GO:0045277">
    <property type="term" value="C:respiratory chain complex IV"/>
    <property type="evidence" value="ECO:0007669"/>
    <property type="project" value="InterPro"/>
</dbReference>
<dbReference type="Proteomes" id="UP000355283">
    <property type="component" value="Unassembled WGS sequence"/>
</dbReference>
<evidence type="ECO:0000313" key="4">
    <source>
        <dbReference type="EMBL" id="TFJ85047.1"/>
    </source>
</evidence>